<evidence type="ECO:0000256" key="10">
    <source>
        <dbReference type="ARBA" id="ARBA00093265"/>
    </source>
</evidence>
<reference evidence="11 12" key="1">
    <citation type="submission" date="2019-04" db="EMBL/GenBank/DDBJ databases">
        <title>Draft genome of the big-headed turtle Platysternon megacephalum.</title>
        <authorList>
            <person name="Gong S."/>
        </authorList>
    </citation>
    <scope>NUCLEOTIDE SEQUENCE [LARGE SCALE GENOMIC DNA]</scope>
    <source>
        <strain evidence="11">DO16091913</strain>
        <tissue evidence="11">Muscle</tissue>
    </source>
</reference>
<dbReference type="PANTHER" id="PTHR28631">
    <property type="entry name" value="UPF0692 PROTEIN C19ORF54"/>
    <property type="match status" value="1"/>
</dbReference>
<comment type="caution">
    <text evidence="11">The sequence shown here is derived from an EMBL/GenBank/DDBJ whole genome shotgun (WGS) entry which is preliminary data.</text>
</comment>
<dbReference type="STRING" id="55544.A0A4D9DIU5"/>
<dbReference type="OrthoDB" id="198816at2759"/>
<dbReference type="PANTHER" id="PTHR28631:SF1">
    <property type="entry name" value="ACTIN MATURATION PROTEASE"/>
    <property type="match status" value="1"/>
</dbReference>
<dbReference type="InterPro" id="IPR040043">
    <property type="entry name" value="ACTMAP"/>
</dbReference>
<name>A0A4D9DIU5_9SAUR</name>
<keyword evidence="11" id="KW-0687">Ribonucleoprotein</keyword>
<comment type="similarity">
    <text evidence="4">Belongs to the ACTMAP family.</text>
</comment>
<evidence type="ECO:0000256" key="8">
    <source>
        <dbReference type="ARBA" id="ARBA00049041"/>
    </source>
</evidence>
<comment type="catalytic activity">
    <reaction evidence="7">
        <text>N-terminal N(alpha)-acetyl-L-cysteinyl-L-glutamyl-[protein] + H2O = N-terminal L-glutamyl-[protein] + N-acetyl-L-cysteine</text>
        <dbReference type="Rhea" id="RHEA:74583"/>
        <dbReference type="Rhea" id="RHEA-COMP:12668"/>
        <dbReference type="Rhea" id="RHEA-COMP:18396"/>
        <dbReference type="ChEBI" id="CHEBI:15377"/>
        <dbReference type="ChEBI" id="CHEBI:64721"/>
        <dbReference type="ChEBI" id="CHEBI:78236"/>
        <dbReference type="ChEBI" id="CHEBI:193601"/>
    </reaction>
    <physiologicalReaction direction="left-to-right" evidence="7">
        <dbReference type="Rhea" id="RHEA:74584"/>
    </physiologicalReaction>
</comment>
<keyword evidence="12" id="KW-1185">Reference proteome</keyword>
<gene>
    <name evidence="11" type="ORF">DR999_PMT21875</name>
</gene>
<evidence type="ECO:0000313" key="12">
    <source>
        <dbReference type="Proteomes" id="UP000297703"/>
    </source>
</evidence>
<keyword evidence="1" id="KW-0031">Aminopeptidase</keyword>
<dbReference type="GO" id="GO:0006508">
    <property type="term" value="P:proteolysis"/>
    <property type="evidence" value="ECO:0007669"/>
    <property type="project" value="UniProtKB-KW"/>
</dbReference>
<dbReference type="GO" id="GO:0005840">
    <property type="term" value="C:ribosome"/>
    <property type="evidence" value="ECO:0007669"/>
    <property type="project" value="UniProtKB-KW"/>
</dbReference>
<evidence type="ECO:0000256" key="2">
    <source>
        <dbReference type="ARBA" id="ARBA00022670"/>
    </source>
</evidence>
<keyword evidence="3" id="KW-0378">Hydrolase</keyword>
<comment type="catalytic activity">
    <reaction evidence="8">
        <text>N-terminal N(alpha)-acetyl-L-cysteinyl-L-aspartyl-[protein] + H2O = N-terminal L-aspartyl-[protein] + N-acetyl-L-cysteine</text>
        <dbReference type="Rhea" id="RHEA:74579"/>
        <dbReference type="Rhea" id="RHEA-COMP:12669"/>
        <dbReference type="Rhea" id="RHEA-COMP:18395"/>
        <dbReference type="ChEBI" id="CHEBI:15377"/>
        <dbReference type="ChEBI" id="CHEBI:64720"/>
        <dbReference type="ChEBI" id="CHEBI:78236"/>
        <dbReference type="ChEBI" id="CHEBI:193599"/>
    </reaction>
    <physiologicalReaction direction="left-to-right" evidence="8">
        <dbReference type="Rhea" id="RHEA:74580"/>
    </physiologicalReaction>
</comment>
<accession>A0A4D9DIU5</accession>
<evidence type="ECO:0000256" key="9">
    <source>
        <dbReference type="ARBA" id="ARBA00093241"/>
    </source>
</evidence>
<dbReference type="EMBL" id="QXTE01000696">
    <property type="protein sequence ID" value="TFJ96341.1"/>
    <property type="molecule type" value="Genomic_DNA"/>
</dbReference>
<evidence type="ECO:0000256" key="4">
    <source>
        <dbReference type="ARBA" id="ARBA00034725"/>
    </source>
</evidence>
<comment type="catalytic activity">
    <reaction evidence="10">
        <text>N-terminal N(alpha)-acetyl-L-methionyl-L-glutamyl-[protein] + H2O = N-terminal L-glutamyl-[protein] + N-acetyl-L-methionine</text>
        <dbReference type="Rhea" id="RHEA:74575"/>
        <dbReference type="Rhea" id="RHEA-COMP:12668"/>
        <dbReference type="Rhea" id="RHEA-COMP:12697"/>
        <dbReference type="ChEBI" id="CHEBI:15377"/>
        <dbReference type="ChEBI" id="CHEBI:64721"/>
        <dbReference type="ChEBI" id="CHEBI:71670"/>
        <dbReference type="ChEBI" id="CHEBI:133360"/>
    </reaction>
    <physiologicalReaction direction="left-to-right" evidence="10">
        <dbReference type="Rhea" id="RHEA:74576"/>
    </physiologicalReaction>
</comment>
<reference evidence="11 12" key="2">
    <citation type="submission" date="2019-04" db="EMBL/GenBank/DDBJ databases">
        <title>The genome sequence of big-headed turtle.</title>
        <authorList>
            <person name="Gong S."/>
        </authorList>
    </citation>
    <scope>NUCLEOTIDE SEQUENCE [LARGE SCALE GENOMIC DNA]</scope>
    <source>
        <strain evidence="11">DO16091913</strain>
        <tissue evidence="11">Muscle</tissue>
    </source>
</reference>
<keyword evidence="11" id="KW-0689">Ribosomal protein</keyword>
<keyword evidence="2" id="KW-0645">Protease</keyword>
<evidence type="ECO:0000256" key="5">
    <source>
        <dbReference type="ARBA" id="ARBA00034848"/>
    </source>
</evidence>
<dbReference type="Proteomes" id="UP000297703">
    <property type="component" value="Unassembled WGS sequence"/>
</dbReference>
<dbReference type="GO" id="GO:0004177">
    <property type="term" value="F:aminopeptidase activity"/>
    <property type="evidence" value="ECO:0007669"/>
    <property type="project" value="UniProtKB-KW"/>
</dbReference>
<organism evidence="11 12">
    <name type="scientific">Platysternon megacephalum</name>
    <name type="common">big-headed turtle</name>
    <dbReference type="NCBI Taxonomy" id="55544"/>
    <lineage>
        <taxon>Eukaryota</taxon>
        <taxon>Metazoa</taxon>
        <taxon>Chordata</taxon>
        <taxon>Craniata</taxon>
        <taxon>Vertebrata</taxon>
        <taxon>Euteleostomi</taxon>
        <taxon>Archelosauria</taxon>
        <taxon>Testudinata</taxon>
        <taxon>Testudines</taxon>
        <taxon>Cryptodira</taxon>
        <taxon>Durocryptodira</taxon>
        <taxon>Testudinoidea</taxon>
        <taxon>Platysternidae</taxon>
        <taxon>Platysternon</taxon>
    </lineage>
</organism>
<protein>
    <recommendedName>
        <fullName evidence="5">Actin maturation protease</fullName>
    </recommendedName>
    <alternativeName>
        <fullName evidence="6">Actin aminopeptidase ACTMAP</fullName>
    </alternativeName>
</protein>
<evidence type="ECO:0000256" key="3">
    <source>
        <dbReference type="ARBA" id="ARBA00022801"/>
    </source>
</evidence>
<sequence length="337" mass="36842">MTNQEAILHRYPAPLRQAAFGFGVRLGSSRLPHKSRPLADWRCQPLPTYGLDKAKFFKAALERAAPAPGSRDDVRELLSRRKSSFSGHCKWLLYNRAVPSLIQEGPQCGLVALWMAGSLLSLSQDVSLERIVQVALERGYTAQGEMFSAADMAQLAEELFQCRAELLSGGLEGENRGRILHHLTAGCPFLLPYDEDSNHEPCRRRGYKAHWAVVSGLLLGLRGGALSPACQEDGEIAGLFRPGLACPPPAPEDVLEIYLLSKQGKSWRPQLWSYRQAHESNAQLTDFCPKRAGDGKAYVVPAGGVRAGLCGKTVLLHPRTAQRALPQPAGPPPAPER</sequence>
<evidence type="ECO:0000256" key="7">
    <source>
        <dbReference type="ARBA" id="ARBA00047999"/>
    </source>
</evidence>
<evidence type="ECO:0000313" key="11">
    <source>
        <dbReference type="EMBL" id="TFJ96341.1"/>
    </source>
</evidence>
<proteinExistence type="inferred from homology"/>
<evidence type="ECO:0000256" key="6">
    <source>
        <dbReference type="ARBA" id="ARBA00034908"/>
    </source>
</evidence>
<comment type="catalytic activity">
    <reaction evidence="9">
        <text>N-terminal N(alpha)-acetyl-L-methionyl-L-aspartyl-[protein] + H2O = N-terminal L-aspartyl-[protein] + N-acetyl-L-methionine</text>
        <dbReference type="Rhea" id="RHEA:74571"/>
        <dbReference type="Rhea" id="RHEA-COMP:12669"/>
        <dbReference type="Rhea" id="RHEA-COMP:12693"/>
        <dbReference type="ChEBI" id="CHEBI:15377"/>
        <dbReference type="ChEBI" id="CHEBI:64720"/>
        <dbReference type="ChEBI" id="CHEBI:71670"/>
        <dbReference type="ChEBI" id="CHEBI:133063"/>
    </reaction>
    <physiologicalReaction direction="left-to-right" evidence="9">
        <dbReference type="Rhea" id="RHEA:74572"/>
    </physiologicalReaction>
</comment>
<dbReference type="Pfam" id="PF21646">
    <property type="entry name" value="ACTMAP-like_C"/>
    <property type="match status" value="1"/>
</dbReference>
<evidence type="ECO:0000256" key="1">
    <source>
        <dbReference type="ARBA" id="ARBA00022438"/>
    </source>
</evidence>
<dbReference type="AlphaFoldDB" id="A0A4D9DIU5"/>